<protein>
    <submittedName>
        <fullName evidence="1">Uncharacterized protein</fullName>
    </submittedName>
</protein>
<accession>A0ACC0XLE7</accession>
<proteinExistence type="predicted"/>
<gene>
    <name evidence="1" type="ORF">Pint_10691</name>
</gene>
<organism evidence="1 2">
    <name type="scientific">Pistacia integerrima</name>
    <dbReference type="NCBI Taxonomy" id="434235"/>
    <lineage>
        <taxon>Eukaryota</taxon>
        <taxon>Viridiplantae</taxon>
        <taxon>Streptophyta</taxon>
        <taxon>Embryophyta</taxon>
        <taxon>Tracheophyta</taxon>
        <taxon>Spermatophyta</taxon>
        <taxon>Magnoliopsida</taxon>
        <taxon>eudicotyledons</taxon>
        <taxon>Gunneridae</taxon>
        <taxon>Pentapetalae</taxon>
        <taxon>rosids</taxon>
        <taxon>malvids</taxon>
        <taxon>Sapindales</taxon>
        <taxon>Anacardiaceae</taxon>
        <taxon>Pistacia</taxon>
    </lineage>
</organism>
<evidence type="ECO:0000313" key="2">
    <source>
        <dbReference type="Proteomes" id="UP001163603"/>
    </source>
</evidence>
<reference evidence="2" key="1">
    <citation type="journal article" date="2023" name="G3 (Bethesda)">
        <title>Genome assembly and association tests identify interacting loci associated with vigor, precocity, and sex in interspecific pistachio rootstocks.</title>
        <authorList>
            <person name="Palmer W."/>
            <person name="Jacygrad E."/>
            <person name="Sagayaradj S."/>
            <person name="Cavanaugh K."/>
            <person name="Han R."/>
            <person name="Bertier L."/>
            <person name="Beede B."/>
            <person name="Kafkas S."/>
            <person name="Golino D."/>
            <person name="Preece J."/>
            <person name="Michelmore R."/>
        </authorList>
    </citation>
    <scope>NUCLEOTIDE SEQUENCE [LARGE SCALE GENOMIC DNA]</scope>
</reference>
<dbReference type="Proteomes" id="UP001163603">
    <property type="component" value="Chromosome 12"/>
</dbReference>
<evidence type="ECO:0000313" key="1">
    <source>
        <dbReference type="EMBL" id="KAJ0018882.1"/>
    </source>
</evidence>
<dbReference type="EMBL" id="CM047747">
    <property type="protein sequence ID" value="KAJ0018882.1"/>
    <property type="molecule type" value="Genomic_DNA"/>
</dbReference>
<keyword evidence="2" id="KW-1185">Reference proteome</keyword>
<name>A0ACC0XLE7_9ROSI</name>
<sequence>MYIENIRMGKKEDDTNSQTRNYNAWEPEEDALLVGGMLHLVDTGKVVNGTFKNGAFQDLHKYMPERLPEFSKKANPHIKSRHKYVKKQYQAICEMRGDSCSGFDWDSERQCITAIESVFEDWVKFHPNTHGLINKPFPYFDQLARIFGKDQAIGAAADSPANVVEELEREEQMQGLHSMHNVSSHTLLDDENEEIQSQFMTNDSPNNHKESHVAYSTCNQNANQAGPSTCQQQHAKKKQKNSDTKMLMESFSCQMSKLKGVLKGAGEHISKLADCFQHKQDAAMRRKKIYEELKKIDDILKFKDWLWQERKSNAHLKLISSSAEMMKCSKKTYVLAFLIPDA</sequence>
<comment type="caution">
    <text evidence="1">The sequence shown here is derived from an EMBL/GenBank/DDBJ whole genome shotgun (WGS) entry which is preliminary data.</text>
</comment>